<keyword evidence="1" id="KW-1015">Disulfide bond</keyword>
<dbReference type="PROSITE" id="PS00194">
    <property type="entry name" value="THIOREDOXIN_1"/>
    <property type="match status" value="1"/>
</dbReference>
<evidence type="ECO:0000313" key="4">
    <source>
        <dbReference type="Proteomes" id="UP000251869"/>
    </source>
</evidence>
<dbReference type="AlphaFoldDB" id="A0A365KC16"/>
<dbReference type="Proteomes" id="UP000251869">
    <property type="component" value="Unassembled WGS sequence"/>
</dbReference>
<dbReference type="InterPro" id="IPR013766">
    <property type="entry name" value="Thioredoxin_domain"/>
</dbReference>
<feature type="domain" description="Thioredoxin" evidence="2">
    <location>
        <begin position="47"/>
        <end position="188"/>
    </location>
</feature>
<dbReference type="SUPFAM" id="SSF52833">
    <property type="entry name" value="Thioredoxin-like"/>
    <property type="match status" value="1"/>
</dbReference>
<dbReference type="GO" id="GO:0016209">
    <property type="term" value="F:antioxidant activity"/>
    <property type="evidence" value="ECO:0007669"/>
    <property type="project" value="InterPro"/>
</dbReference>
<dbReference type="Pfam" id="PF00578">
    <property type="entry name" value="AhpC-TSA"/>
    <property type="match status" value="1"/>
</dbReference>
<reference evidence="3 4" key="1">
    <citation type="submission" date="2018-06" db="EMBL/GenBank/DDBJ databases">
        <title>The draft genome sequences of strains SCU63 and S1.</title>
        <authorList>
            <person name="Gan L."/>
        </authorList>
    </citation>
    <scope>NUCLEOTIDE SEQUENCE [LARGE SCALE GENOMIC DNA]</scope>
    <source>
        <strain evidence="3 4">S1</strain>
    </source>
</reference>
<dbReference type="InterPro" id="IPR000866">
    <property type="entry name" value="AhpC/TSA"/>
</dbReference>
<dbReference type="CDD" id="cd02966">
    <property type="entry name" value="TlpA_like_family"/>
    <property type="match status" value="1"/>
</dbReference>
<accession>A0A365KC16</accession>
<organism evidence="3 4">
    <name type="scientific">Planococcus maitriensis</name>
    <dbReference type="NCBI Taxonomy" id="221799"/>
    <lineage>
        <taxon>Bacteria</taxon>
        <taxon>Bacillati</taxon>
        <taxon>Bacillota</taxon>
        <taxon>Bacilli</taxon>
        <taxon>Bacillales</taxon>
        <taxon>Caryophanaceae</taxon>
        <taxon>Planococcus</taxon>
    </lineage>
</organism>
<dbReference type="Gene3D" id="3.40.30.10">
    <property type="entry name" value="Glutaredoxin"/>
    <property type="match status" value="1"/>
</dbReference>
<protein>
    <submittedName>
        <fullName evidence="3">TlpA family protein disulfide reductase</fullName>
    </submittedName>
</protein>
<proteinExistence type="predicted"/>
<comment type="caution">
    <text evidence="3">The sequence shown here is derived from an EMBL/GenBank/DDBJ whole genome shotgun (WGS) entry which is preliminary data.</text>
</comment>
<dbReference type="PROSITE" id="PS51352">
    <property type="entry name" value="THIOREDOXIN_2"/>
    <property type="match status" value="1"/>
</dbReference>
<name>A0A365KC16_9BACL</name>
<sequence length="191" mass="21373">MTGLLIAAVLVIILAVWAVFDSQKEDRALNNMALGSNVDFLPTDEGLARGELAPDFELTTLKGEEMRLSDYRGKAVILNFWATWCPPCRAEMPHMQTFYEKQQDNDVEVVAVNLTTEDRGMAEIENFVEEFGLSFPIPMDVDGDIGALYQAFSIPTSYIIDKEGRVLHKIVGPMDEEMMNGFIDEINEGES</sequence>
<dbReference type="PANTHER" id="PTHR42852">
    <property type="entry name" value="THIOL:DISULFIDE INTERCHANGE PROTEIN DSBE"/>
    <property type="match status" value="1"/>
</dbReference>
<dbReference type="GO" id="GO:0016491">
    <property type="term" value="F:oxidoreductase activity"/>
    <property type="evidence" value="ECO:0007669"/>
    <property type="project" value="InterPro"/>
</dbReference>
<dbReference type="PANTHER" id="PTHR42852:SF17">
    <property type="entry name" value="THIOREDOXIN-LIKE PROTEIN HI_1115"/>
    <property type="match status" value="1"/>
</dbReference>
<evidence type="ECO:0000313" key="3">
    <source>
        <dbReference type="EMBL" id="RAZ70326.1"/>
    </source>
</evidence>
<evidence type="ECO:0000256" key="1">
    <source>
        <dbReference type="ARBA" id="ARBA00023157"/>
    </source>
</evidence>
<dbReference type="OrthoDB" id="25753at2"/>
<dbReference type="InterPro" id="IPR017937">
    <property type="entry name" value="Thioredoxin_CS"/>
</dbReference>
<dbReference type="InterPro" id="IPR050553">
    <property type="entry name" value="Thioredoxin_ResA/DsbE_sf"/>
</dbReference>
<evidence type="ECO:0000259" key="2">
    <source>
        <dbReference type="PROSITE" id="PS51352"/>
    </source>
</evidence>
<gene>
    <name evidence="3" type="ORF">DP119_04100</name>
</gene>
<dbReference type="InterPro" id="IPR036249">
    <property type="entry name" value="Thioredoxin-like_sf"/>
</dbReference>
<keyword evidence="4" id="KW-1185">Reference proteome</keyword>
<dbReference type="EMBL" id="QLZQ01000001">
    <property type="protein sequence ID" value="RAZ70326.1"/>
    <property type="molecule type" value="Genomic_DNA"/>
</dbReference>